<dbReference type="Proteomes" id="UP001218218">
    <property type="component" value="Unassembled WGS sequence"/>
</dbReference>
<evidence type="ECO:0000313" key="2">
    <source>
        <dbReference type="Proteomes" id="UP001218218"/>
    </source>
</evidence>
<organism evidence="1 2">
    <name type="scientific">Mycena albidolilacea</name>
    <dbReference type="NCBI Taxonomy" id="1033008"/>
    <lineage>
        <taxon>Eukaryota</taxon>
        <taxon>Fungi</taxon>
        <taxon>Dikarya</taxon>
        <taxon>Basidiomycota</taxon>
        <taxon>Agaricomycotina</taxon>
        <taxon>Agaricomycetes</taxon>
        <taxon>Agaricomycetidae</taxon>
        <taxon>Agaricales</taxon>
        <taxon>Marasmiineae</taxon>
        <taxon>Mycenaceae</taxon>
        <taxon>Mycena</taxon>
    </lineage>
</organism>
<comment type="caution">
    <text evidence="1">The sequence shown here is derived from an EMBL/GenBank/DDBJ whole genome shotgun (WGS) entry which is preliminary data.</text>
</comment>
<name>A0AAD7AWB2_9AGAR</name>
<gene>
    <name evidence="1" type="ORF">DFH08DRAFT_38768</name>
</gene>
<protein>
    <submittedName>
        <fullName evidence="1">Uncharacterized protein</fullName>
    </submittedName>
</protein>
<dbReference type="AlphaFoldDB" id="A0AAD7AWB2"/>
<accession>A0AAD7AWB2</accession>
<dbReference type="EMBL" id="JARIHO010000001">
    <property type="protein sequence ID" value="KAJ7369074.1"/>
    <property type="molecule type" value="Genomic_DNA"/>
</dbReference>
<sequence length="406" mass="46824">MQLYGLVTTGIRALVFHDELIPYHQFLGRFQYSPVLTTYIRGYCSTEWKGVVVYCRSVFLKLENSAYWALWIRPATGELCVDLVSTTIMDGRLILDWGNIHVPRLEHLSLDSPDAEATLISTFHQGDYHELCTVPPIAKFKTFSVSTRFPTDGLGSMISRSNSTWFRLTEPVGICCYEGTSWDHYPGTRQPVDQESEPEVLANSWRRYNFSRLRDLCIFVEVNVGDPHQTLACMSWLAQANHIFTQLQRTSHFEDFVYPNCIQFFLRCLPNTHNPHEREGYLFVCPSEDFQIGLHSFQWPDCPAYWSLDPSGATRLSTEDAKILGFPILHIQTKMYGFFWDESVYDGLRRFHRGKGFDPDSQEAAIHFGYPLYELRSDVVAPLPCVDWENCGFNDSGRCRELGHYL</sequence>
<keyword evidence="2" id="KW-1185">Reference proteome</keyword>
<proteinExistence type="predicted"/>
<reference evidence="1" key="1">
    <citation type="submission" date="2023-03" db="EMBL/GenBank/DDBJ databases">
        <title>Massive genome expansion in bonnet fungi (Mycena s.s.) driven by repeated elements and novel gene families across ecological guilds.</title>
        <authorList>
            <consortium name="Lawrence Berkeley National Laboratory"/>
            <person name="Harder C.B."/>
            <person name="Miyauchi S."/>
            <person name="Viragh M."/>
            <person name="Kuo A."/>
            <person name="Thoen E."/>
            <person name="Andreopoulos B."/>
            <person name="Lu D."/>
            <person name="Skrede I."/>
            <person name="Drula E."/>
            <person name="Henrissat B."/>
            <person name="Morin E."/>
            <person name="Kohler A."/>
            <person name="Barry K."/>
            <person name="LaButti K."/>
            <person name="Morin E."/>
            <person name="Salamov A."/>
            <person name="Lipzen A."/>
            <person name="Mereny Z."/>
            <person name="Hegedus B."/>
            <person name="Baldrian P."/>
            <person name="Stursova M."/>
            <person name="Weitz H."/>
            <person name="Taylor A."/>
            <person name="Grigoriev I.V."/>
            <person name="Nagy L.G."/>
            <person name="Martin F."/>
            <person name="Kauserud H."/>
        </authorList>
    </citation>
    <scope>NUCLEOTIDE SEQUENCE</scope>
    <source>
        <strain evidence="1">CBHHK002</strain>
    </source>
</reference>
<evidence type="ECO:0000313" key="1">
    <source>
        <dbReference type="EMBL" id="KAJ7369074.1"/>
    </source>
</evidence>